<evidence type="ECO:0000256" key="1">
    <source>
        <dbReference type="SAM" id="Phobius"/>
    </source>
</evidence>
<keyword evidence="1" id="KW-0472">Membrane</keyword>
<name>A0A553PEK8_9TELE</name>
<gene>
    <name evidence="2" type="ORF">DNTS_010235</name>
</gene>
<comment type="caution">
    <text evidence="2">The sequence shown here is derived from an EMBL/GenBank/DDBJ whole genome shotgun (WGS) entry which is preliminary data.</text>
</comment>
<dbReference type="EMBL" id="SRMA01026697">
    <property type="protein sequence ID" value="TRY76113.1"/>
    <property type="molecule type" value="Genomic_DNA"/>
</dbReference>
<feature type="transmembrane region" description="Helical" evidence="1">
    <location>
        <begin position="6"/>
        <end position="24"/>
    </location>
</feature>
<keyword evidence="3" id="KW-1185">Reference proteome</keyword>
<organism evidence="2 3">
    <name type="scientific">Danionella cerebrum</name>
    <dbReference type="NCBI Taxonomy" id="2873325"/>
    <lineage>
        <taxon>Eukaryota</taxon>
        <taxon>Metazoa</taxon>
        <taxon>Chordata</taxon>
        <taxon>Craniata</taxon>
        <taxon>Vertebrata</taxon>
        <taxon>Euteleostomi</taxon>
        <taxon>Actinopterygii</taxon>
        <taxon>Neopterygii</taxon>
        <taxon>Teleostei</taxon>
        <taxon>Ostariophysi</taxon>
        <taxon>Cypriniformes</taxon>
        <taxon>Danionidae</taxon>
        <taxon>Danioninae</taxon>
        <taxon>Danionella</taxon>
    </lineage>
</organism>
<sequence>MHPIMIGIVTANTSMTVFYWNFLLSQVFAKKIKDGPEESEEVPTDNLIKILTMKRRRNHGKKKTETNEDQTLVKIPVRIYFNKV</sequence>
<keyword evidence="1" id="KW-1133">Transmembrane helix</keyword>
<protein>
    <submittedName>
        <fullName evidence="2">Uncharacterized protein</fullName>
    </submittedName>
</protein>
<evidence type="ECO:0000313" key="3">
    <source>
        <dbReference type="Proteomes" id="UP000316079"/>
    </source>
</evidence>
<accession>A0A553PEK8</accession>
<reference evidence="2 3" key="1">
    <citation type="journal article" date="2019" name="Sci. Data">
        <title>Hybrid genome assembly and annotation of Danionella translucida.</title>
        <authorList>
            <person name="Kadobianskyi M."/>
            <person name="Schulze L."/>
            <person name="Schuelke M."/>
            <person name="Judkewitz B."/>
        </authorList>
    </citation>
    <scope>NUCLEOTIDE SEQUENCE [LARGE SCALE GENOMIC DNA]</scope>
    <source>
        <strain evidence="2 3">Bolton</strain>
    </source>
</reference>
<dbReference type="Proteomes" id="UP000316079">
    <property type="component" value="Unassembled WGS sequence"/>
</dbReference>
<proteinExistence type="predicted"/>
<keyword evidence="1" id="KW-0812">Transmembrane</keyword>
<evidence type="ECO:0000313" key="2">
    <source>
        <dbReference type="EMBL" id="TRY76113.1"/>
    </source>
</evidence>
<dbReference type="AlphaFoldDB" id="A0A553PEK8"/>